<accession>A0AAU8GBE8</accession>
<dbReference type="AlphaFoldDB" id="A0AAU8GBE8"/>
<organism evidence="3">
    <name type="scientific">Dehalogenimonas sp. 4OHTPN</name>
    <dbReference type="NCBI Taxonomy" id="3166643"/>
    <lineage>
        <taxon>Bacteria</taxon>
        <taxon>Bacillati</taxon>
        <taxon>Chloroflexota</taxon>
        <taxon>Dehalococcoidia</taxon>
        <taxon>Dehalococcoidales</taxon>
        <taxon>Dehalococcoidaceae</taxon>
        <taxon>Dehalogenimonas</taxon>
    </lineage>
</organism>
<sequence length="81" mass="9039">MVNANRAPVTPMLTTTEVAAILNVHINTVRRWSNQGTLKAYQLGPRGDRRFRREDIEEFLAGHSNQNGEGESQEMNGAADE</sequence>
<feature type="domain" description="Helix-turn-helix" evidence="2">
    <location>
        <begin position="12"/>
        <end position="63"/>
    </location>
</feature>
<dbReference type="InterPro" id="IPR041657">
    <property type="entry name" value="HTH_17"/>
</dbReference>
<dbReference type="RefSeq" id="WP_353714365.1">
    <property type="nucleotide sequence ID" value="NZ_CP159307.1"/>
</dbReference>
<gene>
    <name evidence="3" type="ORF">ABV300_08175</name>
</gene>
<name>A0AAU8GBE8_9CHLR</name>
<feature type="region of interest" description="Disordered" evidence="1">
    <location>
        <begin position="60"/>
        <end position="81"/>
    </location>
</feature>
<proteinExistence type="predicted"/>
<feature type="compositionally biased region" description="Polar residues" evidence="1">
    <location>
        <begin position="63"/>
        <end position="75"/>
    </location>
</feature>
<dbReference type="SUPFAM" id="SSF46955">
    <property type="entry name" value="Putative DNA-binding domain"/>
    <property type="match status" value="1"/>
</dbReference>
<protein>
    <submittedName>
        <fullName evidence="3">Helix-turn-helix domain-containing protein</fullName>
    </submittedName>
</protein>
<dbReference type="Pfam" id="PF12728">
    <property type="entry name" value="HTH_17"/>
    <property type="match status" value="1"/>
</dbReference>
<dbReference type="GO" id="GO:0003677">
    <property type="term" value="F:DNA binding"/>
    <property type="evidence" value="ECO:0007669"/>
    <property type="project" value="InterPro"/>
</dbReference>
<reference evidence="3" key="1">
    <citation type="submission" date="2024-06" db="EMBL/GenBank/DDBJ databases">
        <title>A Novel Isolate, Dehalogenimonas sp. Strain 4OHTPN, Dechlorinates Aromatic 4 Hydroxy chlorothalonil by a Novel Reductive Dehalogenase.</title>
        <authorList>
            <person name="Liu G."/>
        </authorList>
    </citation>
    <scope>NUCLEOTIDE SEQUENCE</scope>
    <source>
        <strain evidence="3">4OHTPN</strain>
    </source>
</reference>
<dbReference type="NCBIfam" id="TIGR01764">
    <property type="entry name" value="excise"/>
    <property type="match status" value="1"/>
</dbReference>
<evidence type="ECO:0000256" key="1">
    <source>
        <dbReference type="SAM" id="MobiDB-lite"/>
    </source>
</evidence>
<dbReference type="EMBL" id="CP159307">
    <property type="protein sequence ID" value="XCH33115.1"/>
    <property type="molecule type" value="Genomic_DNA"/>
</dbReference>
<dbReference type="InterPro" id="IPR010093">
    <property type="entry name" value="SinI_DNA-bd"/>
</dbReference>
<dbReference type="InterPro" id="IPR009061">
    <property type="entry name" value="DNA-bd_dom_put_sf"/>
</dbReference>
<evidence type="ECO:0000313" key="3">
    <source>
        <dbReference type="EMBL" id="XCH33115.1"/>
    </source>
</evidence>
<dbReference type="Gene3D" id="1.10.1660.10">
    <property type="match status" value="1"/>
</dbReference>
<evidence type="ECO:0000259" key="2">
    <source>
        <dbReference type="Pfam" id="PF12728"/>
    </source>
</evidence>